<evidence type="ECO:0000313" key="3">
    <source>
        <dbReference type="Proteomes" id="UP000010290"/>
    </source>
</evidence>
<gene>
    <name evidence="2" type="ORF">OO7_16233</name>
</gene>
<reference evidence="2 3" key="1">
    <citation type="journal article" date="2012" name="BMC Genomics">
        <title>Comparative genomics of bacteria in the genus Providencia isolated from wild Drosophila melanogaster.</title>
        <authorList>
            <person name="Galac M.R."/>
            <person name="Lazzaro B.P."/>
        </authorList>
    </citation>
    <scope>NUCLEOTIDE SEQUENCE [LARGE SCALE GENOMIC DNA]</scope>
    <source>
        <strain evidence="2 3">DSM 19967</strain>
    </source>
</reference>
<keyword evidence="3" id="KW-1185">Reference proteome</keyword>
<dbReference type="CDD" id="cd14744">
    <property type="entry name" value="PAAR_CT_2"/>
    <property type="match status" value="1"/>
</dbReference>
<evidence type="ECO:0000313" key="2">
    <source>
        <dbReference type="EMBL" id="EKT53158.1"/>
    </source>
</evidence>
<name>K8VY30_9GAMM</name>
<evidence type="ECO:0000256" key="1">
    <source>
        <dbReference type="SAM" id="Phobius"/>
    </source>
</evidence>
<accession>K8VY30</accession>
<sequence length="302" mass="32853">MAIGYFLRVGDKTTCGSQILTGDNTFIFHGRSAARQGDLVTCGKHSGTYNILGGVSNVWGNGRMMAGTLDSFSSCPCKARLINSITDCYSKEDEPMSRAYNPVATQAPIQQTISQPSNHYAPPIIANNSNKIKIDAQHLIDCADELCEKHLYYPDIKNAFQSQVEAFAYLIVDQVESGQKSYEQGSAELKQEEKSLLEQSLNWLTNGLSIFGGAGMVWAGGALCGTGLGCIIGAPLIAHGANGIYEGIEGLVEGRDDIDGPLRDTLFNWSILVSAVIILLFYYFIILFKNDMGIRVFRTALI</sequence>
<organism evidence="2 3">
    <name type="scientific">Providencia sneebia DSM 19967</name>
    <dbReference type="NCBI Taxonomy" id="1141660"/>
    <lineage>
        <taxon>Bacteria</taxon>
        <taxon>Pseudomonadati</taxon>
        <taxon>Pseudomonadota</taxon>
        <taxon>Gammaproteobacteria</taxon>
        <taxon>Enterobacterales</taxon>
        <taxon>Morganellaceae</taxon>
        <taxon>Providencia</taxon>
    </lineage>
</organism>
<dbReference type="Pfam" id="PF05488">
    <property type="entry name" value="PAAR_motif"/>
    <property type="match status" value="1"/>
</dbReference>
<dbReference type="AlphaFoldDB" id="K8VY30"/>
<feature type="transmembrane region" description="Helical" evidence="1">
    <location>
        <begin position="266"/>
        <end position="288"/>
    </location>
</feature>
<dbReference type="EMBL" id="AKKN01000014">
    <property type="protein sequence ID" value="EKT53158.1"/>
    <property type="molecule type" value="Genomic_DNA"/>
</dbReference>
<dbReference type="HOGENOM" id="CLU_920894_0_0_6"/>
<comment type="caution">
    <text evidence="2">The sequence shown here is derived from an EMBL/GenBank/DDBJ whole genome shotgun (WGS) entry which is preliminary data.</text>
</comment>
<keyword evidence="1" id="KW-1133">Transmembrane helix</keyword>
<dbReference type="PATRIC" id="fig|1141660.3.peg.3248"/>
<keyword evidence="1" id="KW-0472">Membrane</keyword>
<protein>
    <submittedName>
        <fullName evidence="2">Killer protein of pyocin s3</fullName>
    </submittedName>
</protein>
<dbReference type="Pfam" id="PF13988">
    <property type="entry name" value="DUF4225"/>
    <property type="match status" value="1"/>
</dbReference>
<keyword evidence="1" id="KW-0812">Transmembrane</keyword>
<dbReference type="InterPro" id="IPR008727">
    <property type="entry name" value="PAAR_motif"/>
</dbReference>
<proteinExistence type="predicted"/>
<dbReference type="Proteomes" id="UP000010290">
    <property type="component" value="Chromosome"/>
</dbReference>
<dbReference type="RefSeq" id="WP_008916973.1">
    <property type="nucleotide sequence ID" value="NZ_CM001773.1"/>
</dbReference>
<dbReference type="InterPro" id="IPR025320">
    <property type="entry name" value="DUF4225"/>
</dbReference>